<proteinExistence type="predicted"/>
<evidence type="ECO:0000313" key="3">
    <source>
        <dbReference type="Proteomes" id="UP001223586"/>
    </source>
</evidence>
<sequence length="160" mass="18360">MEMNEKAIIFHIGQEDYGIPIKYVISIEKFERSTTIPQLPSYVRGIVKARGELIPVIDISDVLYKKQLQQDEQLRLIVLNTAELPVGILVKETKEIIDIPKESLKQIGLVAYHRTEYFSAIANLEDRLITMIDPERFVSSLDGIKEIIKYMAEQKENANV</sequence>
<dbReference type="Pfam" id="PF01584">
    <property type="entry name" value="CheW"/>
    <property type="match status" value="1"/>
</dbReference>
<name>A0ABT9WP83_9BACI</name>
<dbReference type="SMART" id="SM00260">
    <property type="entry name" value="CheW"/>
    <property type="match status" value="1"/>
</dbReference>
<dbReference type="PANTHER" id="PTHR22617:SF23">
    <property type="entry name" value="CHEMOTAXIS PROTEIN CHEW"/>
    <property type="match status" value="1"/>
</dbReference>
<organism evidence="2 3">
    <name type="scientific">Bacillus chungangensis</name>
    <dbReference type="NCBI Taxonomy" id="587633"/>
    <lineage>
        <taxon>Bacteria</taxon>
        <taxon>Bacillati</taxon>
        <taxon>Bacillota</taxon>
        <taxon>Bacilli</taxon>
        <taxon>Bacillales</taxon>
        <taxon>Bacillaceae</taxon>
        <taxon>Bacillus</taxon>
    </lineage>
</organism>
<dbReference type="EMBL" id="JAUSTT010000004">
    <property type="protein sequence ID" value="MDQ0175089.1"/>
    <property type="molecule type" value="Genomic_DNA"/>
</dbReference>
<dbReference type="Gene3D" id="2.40.50.180">
    <property type="entry name" value="CheA-289, Domain 4"/>
    <property type="match status" value="1"/>
</dbReference>
<dbReference type="CDD" id="cd00588">
    <property type="entry name" value="CheW_like"/>
    <property type="match status" value="1"/>
</dbReference>
<dbReference type="InterPro" id="IPR039315">
    <property type="entry name" value="CheW"/>
</dbReference>
<reference evidence="2 3" key="1">
    <citation type="submission" date="2023-07" db="EMBL/GenBank/DDBJ databases">
        <title>Genomic Encyclopedia of Type Strains, Phase IV (KMG-IV): sequencing the most valuable type-strain genomes for metagenomic binning, comparative biology and taxonomic classification.</title>
        <authorList>
            <person name="Goeker M."/>
        </authorList>
    </citation>
    <scope>NUCLEOTIDE SEQUENCE [LARGE SCALE GENOMIC DNA]</scope>
    <source>
        <strain evidence="2 3">DSM 23837</strain>
    </source>
</reference>
<dbReference type="SUPFAM" id="SSF50341">
    <property type="entry name" value="CheW-like"/>
    <property type="match status" value="1"/>
</dbReference>
<dbReference type="InterPro" id="IPR036061">
    <property type="entry name" value="CheW-like_dom_sf"/>
</dbReference>
<evidence type="ECO:0000259" key="1">
    <source>
        <dbReference type="PROSITE" id="PS50851"/>
    </source>
</evidence>
<dbReference type="PANTHER" id="PTHR22617">
    <property type="entry name" value="CHEMOTAXIS SENSOR HISTIDINE KINASE-RELATED"/>
    <property type="match status" value="1"/>
</dbReference>
<evidence type="ECO:0000313" key="2">
    <source>
        <dbReference type="EMBL" id="MDQ0175089.1"/>
    </source>
</evidence>
<dbReference type="RefSeq" id="WP_307227098.1">
    <property type="nucleotide sequence ID" value="NZ_JAUSTT010000004.1"/>
</dbReference>
<comment type="caution">
    <text evidence="2">The sequence shown here is derived from an EMBL/GenBank/DDBJ whole genome shotgun (WGS) entry which is preliminary data.</text>
</comment>
<protein>
    <submittedName>
        <fullName evidence="2">Purine-binding chemotaxis protein CheW</fullName>
    </submittedName>
</protein>
<dbReference type="InterPro" id="IPR002545">
    <property type="entry name" value="CheW-lke_dom"/>
</dbReference>
<accession>A0ABT9WP83</accession>
<gene>
    <name evidence="2" type="ORF">J2S08_000923</name>
</gene>
<dbReference type="Proteomes" id="UP001223586">
    <property type="component" value="Unassembled WGS sequence"/>
</dbReference>
<feature type="domain" description="CheW-like" evidence="1">
    <location>
        <begin position="4"/>
        <end position="143"/>
    </location>
</feature>
<keyword evidence="3" id="KW-1185">Reference proteome</keyword>
<dbReference type="Gene3D" id="2.30.30.40">
    <property type="entry name" value="SH3 Domains"/>
    <property type="match status" value="1"/>
</dbReference>
<dbReference type="PROSITE" id="PS50851">
    <property type="entry name" value="CHEW"/>
    <property type="match status" value="1"/>
</dbReference>